<gene>
    <name evidence="1" type="ORF">GCM10008906_13100</name>
</gene>
<proteinExistence type="predicted"/>
<evidence type="ECO:0008006" key="3">
    <source>
        <dbReference type="Google" id="ProtNLM"/>
    </source>
</evidence>
<name>A0ABN1JE88_9CLOT</name>
<protein>
    <recommendedName>
        <fullName evidence="3">Lipoprotein</fullName>
    </recommendedName>
</protein>
<comment type="caution">
    <text evidence="1">The sequence shown here is derived from an EMBL/GenBank/DDBJ whole genome shotgun (WGS) entry which is preliminary data.</text>
</comment>
<sequence>MKINKYSTIKKIASILTMFIVVTTFFGCSKVKSVVLQSNVKKANKSFEGNIKVNEDFIYIPKNKNEMCFEPSFWQNGKLFGTLTKSSIRDKELSIIIDKYIPKYFHALDINKKLLNETKKKAFAASHYGLKEISRLSFEKGNFYYNDFSKEKSQQILLGKVSDLEDLSNDSPKNIPFGDEYIVDGNDKFATFYRYTKIIKNNICTGTVGFIRLLDLETKKLYKNDNIGDIEIIKVLYVKDLKKFMAIDKKGICYEIKFKGNSLKLEKFSQIDTGDLTLQQPCNGVAGRCNGSEIYFMSKNDIGKNKLIKNRLIKYNFKTKKTDFILNMDENDKTRVLDYFPKQNILILEKTDIPKEGVLKGPSEIYLAEIKNGKANIFYKSKYKNEEKKYSKSLFEKLNTSGKEVSKNYIKSNDLCMYATINDKGDKLAIIRNINILKKYVPEEHIKGQVIDYYDIKRK</sequence>
<accession>A0ABN1JE88</accession>
<organism evidence="1 2">
    <name type="scientific">Clostridium oceanicum</name>
    <dbReference type="NCBI Taxonomy" id="1543"/>
    <lineage>
        <taxon>Bacteria</taxon>
        <taxon>Bacillati</taxon>
        <taxon>Bacillota</taxon>
        <taxon>Clostridia</taxon>
        <taxon>Eubacteriales</taxon>
        <taxon>Clostridiaceae</taxon>
        <taxon>Clostridium</taxon>
    </lineage>
</organism>
<reference evidence="1 2" key="1">
    <citation type="journal article" date="2019" name="Int. J. Syst. Evol. Microbiol.">
        <title>The Global Catalogue of Microorganisms (GCM) 10K type strain sequencing project: providing services to taxonomists for standard genome sequencing and annotation.</title>
        <authorList>
            <consortium name="The Broad Institute Genomics Platform"/>
            <consortium name="The Broad Institute Genome Sequencing Center for Infectious Disease"/>
            <person name="Wu L."/>
            <person name="Ma J."/>
        </authorList>
    </citation>
    <scope>NUCLEOTIDE SEQUENCE [LARGE SCALE GENOMIC DNA]</scope>
    <source>
        <strain evidence="1 2">JCM 1407</strain>
    </source>
</reference>
<dbReference type="EMBL" id="BAAACG010000008">
    <property type="protein sequence ID" value="GAA0737226.1"/>
    <property type="molecule type" value="Genomic_DNA"/>
</dbReference>
<dbReference type="Proteomes" id="UP001501510">
    <property type="component" value="Unassembled WGS sequence"/>
</dbReference>
<dbReference type="RefSeq" id="WP_343760083.1">
    <property type="nucleotide sequence ID" value="NZ_BAAACG010000008.1"/>
</dbReference>
<dbReference type="PROSITE" id="PS51257">
    <property type="entry name" value="PROKAR_LIPOPROTEIN"/>
    <property type="match status" value="1"/>
</dbReference>
<evidence type="ECO:0000313" key="2">
    <source>
        <dbReference type="Proteomes" id="UP001501510"/>
    </source>
</evidence>
<evidence type="ECO:0000313" key="1">
    <source>
        <dbReference type="EMBL" id="GAA0737226.1"/>
    </source>
</evidence>
<keyword evidence="2" id="KW-1185">Reference proteome</keyword>